<comment type="caution">
    <text evidence="2">The sequence shown here is derived from an EMBL/GenBank/DDBJ whole genome shotgun (WGS) entry which is preliminary data.</text>
</comment>
<accession>A0A833H491</accession>
<dbReference type="EMBL" id="WBUI01000003">
    <property type="protein sequence ID" value="KAB2934255.1"/>
    <property type="molecule type" value="Genomic_DNA"/>
</dbReference>
<organism evidence="2 3">
    <name type="scientific">Leptonema illini</name>
    <dbReference type="NCBI Taxonomy" id="183"/>
    <lineage>
        <taxon>Bacteria</taxon>
        <taxon>Pseudomonadati</taxon>
        <taxon>Spirochaetota</taxon>
        <taxon>Spirochaetia</taxon>
        <taxon>Leptospirales</taxon>
        <taxon>Leptospiraceae</taxon>
        <taxon>Leptonema</taxon>
    </lineage>
</organism>
<name>A0A833H491_9LEPT</name>
<reference evidence="2 3" key="1">
    <citation type="submission" date="2019-10" db="EMBL/GenBank/DDBJ databases">
        <title>Extracellular Electron Transfer in a Candidatus Methanoperedens spp. Enrichment Culture.</title>
        <authorList>
            <person name="Berger S."/>
            <person name="Rangel Shaw D."/>
            <person name="Berben T."/>
            <person name="In 'T Zandt M."/>
            <person name="Frank J."/>
            <person name="Reimann J."/>
            <person name="Jetten M.S.M."/>
            <person name="Welte C.U."/>
        </authorList>
    </citation>
    <scope>NUCLEOTIDE SEQUENCE [LARGE SCALE GENOMIC DNA]</scope>
    <source>
        <strain evidence="2">SB12</strain>
    </source>
</reference>
<sequence length="115" mass="12786">MDFQIHRNGTTPIAELTGELLLESVGDFLDLLANAPSSSIVIKKTSIHESFFDLRTQFAGEIMQKVTNYGVRLGIVGDFSIYSSKSLADFIRESNRSNRVVFVETVDEALDRLDG</sequence>
<dbReference type="Pfam" id="PF13788">
    <property type="entry name" value="DUF4180"/>
    <property type="match status" value="1"/>
</dbReference>
<proteinExistence type="predicted"/>
<feature type="domain" description="DUF4180" evidence="1">
    <location>
        <begin position="19"/>
        <end position="113"/>
    </location>
</feature>
<dbReference type="InterPro" id="IPR025438">
    <property type="entry name" value="DUF4180"/>
</dbReference>
<dbReference type="Proteomes" id="UP000460298">
    <property type="component" value="Unassembled WGS sequence"/>
</dbReference>
<dbReference type="AlphaFoldDB" id="A0A833H491"/>
<protein>
    <submittedName>
        <fullName evidence="2">DUF4180 domain-containing protein</fullName>
    </submittedName>
</protein>
<evidence type="ECO:0000259" key="1">
    <source>
        <dbReference type="Pfam" id="PF13788"/>
    </source>
</evidence>
<gene>
    <name evidence="2" type="ORF">F9K24_04310</name>
</gene>
<evidence type="ECO:0000313" key="2">
    <source>
        <dbReference type="EMBL" id="KAB2934255.1"/>
    </source>
</evidence>
<evidence type="ECO:0000313" key="3">
    <source>
        <dbReference type="Proteomes" id="UP000460298"/>
    </source>
</evidence>